<dbReference type="InterPro" id="IPR023210">
    <property type="entry name" value="NADP_OxRdtase_dom"/>
</dbReference>
<dbReference type="AlphaFoldDB" id="A0A9D1EH08"/>
<dbReference type="Pfam" id="PF00248">
    <property type="entry name" value="Aldo_ket_red"/>
    <property type="match status" value="1"/>
</dbReference>
<sequence length="317" mass="34390">MENTKKFPKIALGTWSWGVGAVGGDQVFGNHLGEADLKTVFDTAMKAGLNLWDTATVYGMGASEDILGAFARTYPREEVLLSTKFTPQIARDGMDPVADMCEASLERLGADYIDIYWIHNPADVERWTPGLISLIKSGKVKQVGVSNHNLAQIKRAEEILSKGGVHISAVQNHYSLLYRSSEEAGILDYCKEKGIDFYAYMVLEQGALSGKYNTKNPLPEGSQRGDTYNPILPQLEKLTDAMGSIGEKHGAGAAQVAIAWAIAKGTRPIIGVTKPTQVEDAAKAAQVVLSAEEMEQLETLAKEANVDTRGSWENPMA</sequence>
<dbReference type="EMBL" id="DVHU01000004">
    <property type="protein sequence ID" value="HIR91823.1"/>
    <property type="molecule type" value="Genomic_DNA"/>
</dbReference>
<proteinExistence type="predicted"/>
<reference evidence="3" key="1">
    <citation type="submission" date="2020-10" db="EMBL/GenBank/DDBJ databases">
        <authorList>
            <person name="Gilroy R."/>
        </authorList>
    </citation>
    <scope>NUCLEOTIDE SEQUENCE</scope>
    <source>
        <strain evidence="3">ChiSxjej1B13-7041</strain>
    </source>
</reference>
<evidence type="ECO:0000256" key="1">
    <source>
        <dbReference type="ARBA" id="ARBA00023002"/>
    </source>
</evidence>
<evidence type="ECO:0000259" key="2">
    <source>
        <dbReference type="Pfam" id="PF00248"/>
    </source>
</evidence>
<feature type="domain" description="NADP-dependent oxidoreductase" evidence="2">
    <location>
        <begin position="9"/>
        <end position="300"/>
    </location>
</feature>
<comment type="caution">
    <text evidence="3">The sequence shown here is derived from an EMBL/GenBank/DDBJ whole genome shotgun (WGS) entry which is preliminary data.</text>
</comment>
<dbReference type="CDD" id="cd19103">
    <property type="entry name" value="AKR_unchar"/>
    <property type="match status" value="1"/>
</dbReference>
<dbReference type="Proteomes" id="UP000886841">
    <property type="component" value="Unassembled WGS sequence"/>
</dbReference>
<name>A0A9D1EH08_9FIRM</name>
<reference evidence="3" key="2">
    <citation type="journal article" date="2021" name="PeerJ">
        <title>Extensive microbial diversity within the chicken gut microbiome revealed by metagenomics and culture.</title>
        <authorList>
            <person name="Gilroy R."/>
            <person name="Ravi A."/>
            <person name="Getino M."/>
            <person name="Pursley I."/>
            <person name="Horton D.L."/>
            <person name="Alikhan N.F."/>
            <person name="Baker D."/>
            <person name="Gharbi K."/>
            <person name="Hall N."/>
            <person name="Watson M."/>
            <person name="Adriaenssens E.M."/>
            <person name="Foster-Nyarko E."/>
            <person name="Jarju S."/>
            <person name="Secka A."/>
            <person name="Antonio M."/>
            <person name="Oren A."/>
            <person name="Chaudhuri R.R."/>
            <person name="La Ragione R."/>
            <person name="Hildebrand F."/>
            <person name="Pallen M.J."/>
        </authorList>
    </citation>
    <scope>NUCLEOTIDE SEQUENCE</scope>
    <source>
        <strain evidence="3">ChiSxjej1B13-7041</strain>
    </source>
</reference>
<accession>A0A9D1EH08</accession>
<organism evidence="3 4">
    <name type="scientific">Candidatus Egerieimonas intestinavium</name>
    <dbReference type="NCBI Taxonomy" id="2840777"/>
    <lineage>
        <taxon>Bacteria</taxon>
        <taxon>Bacillati</taxon>
        <taxon>Bacillota</taxon>
        <taxon>Clostridia</taxon>
        <taxon>Lachnospirales</taxon>
        <taxon>Lachnospiraceae</taxon>
        <taxon>Lachnospiraceae incertae sedis</taxon>
        <taxon>Candidatus Egerieimonas</taxon>
    </lineage>
</organism>
<evidence type="ECO:0000313" key="4">
    <source>
        <dbReference type="Proteomes" id="UP000886841"/>
    </source>
</evidence>
<dbReference type="PANTHER" id="PTHR43364:SF4">
    <property type="entry name" value="NAD(P)-LINKED OXIDOREDUCTASE SUPERFAMILY PROTEIN"/>
    <property type="match status" value="1"/>
</dbReference>
<dbReference type="GO" id="GO:0005829">
    <property type="term" value="C:cytosol"/>
    <property type="evidence" value="ECO:0007669"/>
    <property type="project" value="TreeGrafter"/>
</dbReference>
<gene>
    <name evidence="3" type="ORF">IAB98_00190</name>
</gene>
<keyword evidence="1" id="KW-0560">Oxidoreductase</keyword>
<dbReference type="PRINTS" id="PR00069">
    <property type="entry name" value="ALDKETRDTASE"/>
</dbReference>
<dbReference type="SUPFAM" id="SSF51430">
    <property type="entry name" value="NAD(P)-linked oxidoreductase"/>
    <property type="match status" value="1"/>
</dbReference>
<evidence type="ECO:0000313" key="3">
    <source>
        <dbReference type="EMBL" id="HIR91823.1"/>
    </source>
</evidence>
<dbReference type="GO" id="GO:0016491">
    <property type="term" value="F:oxidoreductase activity"/>
    <property type="evidence" value="ECO:0007669"/>
    <property type="project" value="UniProtKB-KW"/>
</dbReference>
<dbReference type="InterPro" id="IPR020471">
    <property type="entry name" value="AKR"/>
</dbReference>
<dbReference type="InterPro" id="IPR050523">
    <property type="entry name" value="AKR_Detox_Biosynth"/>
</dbReference>
<dbReference type="Gene3D" id="3.20.20.100">
    <property type="entry name" value="NADP-dependent oxidoreductase domain"/>
    <property type="match status" value="1"/>
</dbReference>
<dbReference type="PANTHER" id="PTHR43364">
    <property type="entry name" value="NADH-SPECIFIC METHYLGLYOXAL REDUCTASE-RELATED"/>
    <property type="match status" value="1"/>
</dbReference>
<protein>
    <submittedName>
        <fullName evidence="3">Aldo/keto reductase</fullName>
    </submittedName>
</protein>
<dbReference type="InterPro" id="IPR036812">
    <property type="entry name" value="NAD(P)_OxRdtase_dom_sf"/>
</dbReference>